<dbReference type="Pfam" id="PF06983">
    <property type="entry name" value="3-dmu-9_3-mt"/>
    <property type="match status" value="1"/>
</dbReference>
<evidence type="ECO:0000313" key="3">
    <source>
        <dbReference type="Proteomes" id="UP000199477"/>
    </source>
</evidence>
<keyword evidence="3" id="KW-1185">Reference proteome</keyword>
<dbReference type="PANTHER" id="PTHR33990">
    <property type="entry name" value="PROTEIN YJDN-RELATED"/>
    <property type="match status" value="1"/>
</dbReference>
<keyword evidence="2" id="KW-0830">Ubiquinone</keyword>
<sequence length="164" mass="18401">MTSRFQRITPFLWFDHEAEEAARLYVSLFENSRITHVARYTKEVAQASGRKEGDVMTVAFELDGQAFTALNGGPIFKFNESVSLVVQCRSQQEIDHFWNGLVAGGGAESHCGWLKDRYGLSWQIVPEELIRLMTGTEQDKAARAMGAVMQMGKIDLEQIRKAAA</sequence>
<evidence type="ECO:0000259" key="1">
    <source>
        <dbReference type="Pfam" id="PF06983"/>
    </source>
</evidence>
<dbReference type="RefSeq" id="WP_026636161.1">
    <property type="nucleotide sequence ID" value="NZ_FONH01000003.1"/>
</dbReference>
<dbReference type="CDD" id="cd06588">
    <property type="entry name" value="PhnB_like"/>
    <property type="match status" value="1"/>
</dbReference>
<dbReference type="PIRSF" id="PIRSF021700">
    <property type="entry name" value="3_dmu_93_MTrfase"/>
    <property type="match status" value="1"/>
</dbReference>
<dbReference type="EMBL" id="FONH01000003">
    <property type="protein sequence ID" value="SFE64731.1"/>
    <property type="molecule type" value="Genomic_DNA"/>
</dbReference>
<dbReference type="Gene3D" id="3.10.180.10">
    <property type="entry name" value="2,3-Dihydroxybiphenyl 1,2-Dioxygenase, domain 1"/>
    <property type="match status" value="1"/>
</dbReference>
<dbReference type="Proteomes" id="UP000199477">
    <property type="component" value="Unassembled WGS sequence"/>
</dbReference>
<evidence type="ECO:0000313" key="2">
    <source>
        <dbReference type="EMBL" id="SFE64731.1"/>
    </source>
</evidence>
<name>A0A1I2C8R4_9GAMM</name>
<dbReference type="InterPro" id="IPR009725">
    <property type="entry name" value="3_dmu_93_MTrfase"/>
</dbReference>
<feature type="domain" description="PhnB-like" evidence="1">
    <location>
        <begin position="6"/>
        <end position="125"/>
    </location>
</feature>
<keyword evidence="2" id="KW-0808">Transferase</keyword>
<dbReference type="AlphaFoldDB" id="A0A1I2C8R4"/>
<accession>A0A1I2C8R4</accession>
<dbReference type="STRING" id="500610.SAMN02799615_01408"/>
<reference evidence="3" key="1">
    <citation type="submission" date="2016-10" db="EMBL/GenBank/DDBJ databases">
        <authorList>
            <person name="Varghese N."/>
            <person name="Submissions S."/>
        </authorList>
    </citation>
    <scope>NUCLEOTIDE SEQUENCE [LARGE SCALE GENOMIC DNA]</scope>
    <source>
        <strain evidence="3">UNC178MFTsu3.1</strain>
    </source>
</reference>
<keyword evidence="2" id="KW-0489">Methyltransferase</keyword>
<dbReference type="InterPro" id="IPR028973">
    <property type="entry name" value="PhnB-like"/>
</dbReference>
<dbReference type="GO" id="GO:0032259">
    <property type="term" value="P:methylation"/>
    <property type="evidence" value="ECO:0007669"/>
    <property type="project" value="UniProtKB-KW"/>
</dbReference>
<dbReference type="SUPFAM" id="SSF54593">
    <property type="entry name" value="Glyoxalase/Bleomycin resistance protein/Dihydroxybiphenyl dioxygenase"/>
    <property type="match status" value="1"/>
</dbReference>
<dbReference type="InterPro" id="IPR029068">
    <property type="entry name" value="Glyas_Bleomycin-R_OHBP_Dase"/>
</dbReference>
<dbReference type="PANTHER" id="PTHR33990:SF2">
    <property type="entry name" value="PHNB-LIKE DOMAIN-CONTAINING PROTEIN"/>
    <property type="match status" value="1"/>
</dbReference>
<protein>
    <submittedName>
        <fullName evidence="2">Glyoxalase superfamily enzyme, possibly 3-demethylubiquinone-9 3-methyltransferase</fullName>
    </submittedName>
</protein>
<organism evidence="2 3">
    <name type="scientific">Dyella marensis</name>
    <dbReference type="NCBI Taxonomy" id="500610"/>
    <lineage>
        <taxon>Bacteria</taxon>
        <taxon>Pseudomonadati</taxon>
        <taxon>Pseudomonadota</taxon>
        <taxon>Gammaproteobacteria</taxon>
        <taxon>Lysobacterales</taxon>
        <taxon>Rhodanobacteraceae</taxon>
        <taxon>Dyella</taxon>
    </lineage>
</organism>
<dbReference type="GO" id="GO:0008168">
    <property type="term" value="F:methyltransferase activity"/>
    <property type="evidence" value="ECO:0007669"/>
    <property type="project" value="UniProtKB-KW"/>
</dbReference>
<proteinExistence type="predicted"/>
<gene>
    <name evidence="2" type="ORF">SAMN02799615_01408</name>
</gene>